<dbReference type="OrthoDB" id="1495084at2"/>
<protein>
    <recommendedName>
        <fullName evidence="4">Cbb3-type cytochrome oxidase component</fullName>
    </recommendedName>
</protein>
<dbReference type="HOGENOM" id="CLU_2806486_0_0_10"/>
<evidence type="ECO:0000313" key="3">
    <source>
        <dbReference type="Proteomes" id="UP000008461"/>
    </source>
</evidence>
<dbReference type="STRING" id="760192.Halhy_0009"/>
<keyword evidence="1" id="KW-0812">Transmembrane</keyword>
<sequence>MYKYILEGVGDINWMAISALLTFVAVFTVSAVMAFRSPLAYLNKMSNLPLDDSILQTSETDIRHEEK</sequence>
<accession>F4KRD3</accession>
<reference evidence="2 3" key="1">
    <citation type="journal article" date="2011" name="Stand. Genomic Sci.">
        <title>Complete genome sequence of Haliscomenobacter hydrossis type strain (O).</title>
        <authorList>
            <consortium name="US DOE Joint Genome Institute (JGI-PGF)"/>
            <person name="Daligault H."/>
            <person name="Lapidus A."/>
            <person name="Zeytun A."/>
            <person name="Nolan M."/>
            <person name="Lucas S."/>
            <person name="Del Rio T.G."/>
            <person name="Tice H."/>
            <person name="Cheng J.F."/>
            <person name="Tapia R."/>
            <person name="Han C."/>
            <person name="Goodwin L."/>
            <person name="Pitluck S."/>
            <person name="Liolios K."/>
            <person name="Pagani I."/>
            <person name="Ivanova N."/>
            <person name="Huntemann M."/>
            <person name="Mavromatis K."/>
            <person name="Mikhailova N."/>
            <person name="Pati A."/>
            <person name="Chen A."/>
            <person name="Palaniappan K."/>
            <person name="Land M."/>
            <person name="Hauser L."/>
            <person name="Brambilla E.M."/>
            <person name="Rohde M."/>
            <person name="Verbarg S."/>
            <person name="Goker M."/>
            <person name="Bristow J."/>
            <person name="Eisen J.A."/>
            <person name="Markowitz V."/>
            <person name="Hugenholtz P."/>
            <person name="Kyrpides N.C."/>
            <person name="Klenk H.P."/>
            <person name="Woyke T."/>
        </authorList>
    </citation>
    <scope>NUCLEOTIDE SEQUENCE [LARGE SCALE GENOMIC DNA]</scope>
    <source>
        <strain evidence="3">ATCC 27775 / DSM 1100 / LMG 10767 / O</strain>
    </source>
</reference>
<name>F4KRD3_HALH1</name>
<dbReference type="RefSeq" id="WP_013762487.1">
    <property type="nucleotide sequence ID" value="NC_015510.1"/>
</dbReference>
<gene>
    <name evidence="2" type="ordered locus">Halhy_0009</name>
</gene>
<dbReference type="Proteomes" id="UP000008461">
    <property type="component" value="Chromosome"/>
</dbReference>
<dbReference type="AlphaFoldDB" id="F4KRD3"/>
<feature type="transmembrane region" description="Helical" evidence="1">
    <location>
        <begin position="12"/>
        <end position="35"/>
    </location>
</feature>
<evidence type="ECO:0000313" key="2">
    <source>
        <dbReference type="EMBL" id="AEE47923.1"/>
    </source>
</evidence>
<organism evidence="2 3">
    <name type="scientific">Haliscomenobacter hydrossis (strain ATCC 27775 / DSM 1100 / LMG 10767 / O)</name>
    <dbReference type="NCBI Taxonomy" id="760192"/>
    <lineage>
        <taxon>Bacteria</taxon>
        <taxon>Pseudomonadati</taxon>
        <taxon>Bacteroidota</taxon>
        <taxon>Saprospiria</taxon>
        <taxon>Saprospirales</taxon>
        <taxon>Haliscomenobacteraceae</taxon>
        <taxon>Haliscomenobacter</taxon>
    </lineage>
</organism>
<keyword evidence="3" id="KW-1185">Reference proteome</keyword>
<reference key="2">
    <citation type="submission" date="2011-04" db="EMBL/GenBank/DDBJ databases">
        <title>Complete sequence of chromosome of Haliscomenobacter hydrossis DSM 1100.</title>
        <authorList>
            <consortium name="US DOE Joint Genome Institute (JGI-PGF)"/>
            <person name="Lucas S."/>
            <person name="Han J."/>
            <person name="Lapidus A."/>
            <person name="Bruce D."/>
            <person name="Goodwin L."/>
            <person name="Pitluck S."/>
            <person name="Peters L."/>
            <person name="Kyrpides N."/>
            <person name="Mavromatis K."/>
            <person name="Ivanova N."/>
            <person name="Ovchinnikova G."/>
            <person name="Pagani I."/>
            <person name="Daligault H."/>
            <person name="Detter J.C."/>
            <person name="Han C."/>
            <person name="Land M."/>
            <person name="Hauser L."/>
            <person name="Markowitz V."/>
            <person name="Cheng J.-F."/>
            <person name="Hugenholtz P."/>
            <person name="Woyke T."/>
            <person name="Wu D."/>
            <person name="Verbarg S."/>
            <person name="Frueling A."/>
            <person name="Brambilla E."/>
            <person name="Klenk H.-P."/>
            <person name="Eisen J.A."/>
        </authorList>
    </citation>
    <scope>NUCLEOTIDE SEQUENCE</scope>
    <source>
        <strain>DSM 1100</strain>
    </source>
</reference>
<dbReference type="EMBL" id="CP002691">
    <property type="protein sequence ID" value="AEE47923.1"/>
    <property type="molecule type" value="Genomic_DNA"/>
</dbReference>
<keyword evidence="1" id="KW-1133">Transmembrane helix</keyword>
<proteinExistence type="predicted"/>
<evidence type="ECO:0000256" key="1">
    <source>
        <dbReference type="SAM" id="Phobius"/>
    </source>
</evidence>
<evidence type="ECO:0008006" key="4">
    <source>
        <dbReference type="Google" id="ProtNLM"/>
    </source>
</evidence>
<dbReference type="KEGG" id="hhy:Halhy_0009"/>
<keyword evidence="1" id="KW-0472">Membrane</keyword>